<keyword evidence="5" id="KW-0272">Extracellular matrix</keyword>
<feature type="region of interest" description="Disordered" evidence="17">
    <location>
        <begin position="1668"/>
        <end position="1692"/>
    </location>
</feature>
<evidence type="ECO:0000259" key="20">
    <source>
        <dbReference type="PROSITE" id="PS50213"/>
    </source>
</evidence>
<feature type="region of interest" description="Disordered" evidence="17">
    <location>
        <begin position="1826"/>
        <end position="1886"/>
    </location>
</feature>
<dbReference type="Proteomes" id="UP000246464">
    <property type="component" value="Chromosome 3"/>
</dbReference>
<dbReference type="GO" id="GO:0071307">
    <property type="term" value="P:cellular response to vitamin K"/>
    <property type="evidence" value="ECO:0007669"/>
    <property type="project" value="UniProtKB-ARBA"/>
</dbReference>
<keyword evidence="7 18" id="KW-0732">Signal</keyword>
<feature type="compositionally biased region" description="Low complexity" evidence="17">
    <location>
        <begin position="1437"/>
        <end position="1457"/>
    </location>
</feature>
<dbReference type="InterPro" id="IPR000261">
    <property type="entry name" value="EH_dom"/>
</dbReference>
<evidence type="ECO:0000256" key="16">
    <source>
        <dbReference type="ARBA" id="ARBA00078063"/>
    </source>
</evidence>
<organism evidence="22 23">
    <name type="scientific">Scophthalmus maximus</name>
    <name type="common">Turbot</name>
    <name type="synonym">Psetta maxima</name>
    <dbReference type="NCBI Taxonomy" id="52904"/>
    <lineage>
        <taxon>Eukaryota</taxon>
        <taxon>Metazoa</taxon>
        <taxon>Chordata</taxon>
        <taxon>Craniata</taxon>
        <taxon>Vertebrata</taxon>
        <taxon>Euteleostomi</taxon>
        <taxon>Actinopterygii</taxon>
        <taxon>Neopterygii</taxon>
        <taxon>Teleostei</taxon>
        <taxon>Neoteleostei</taxon>
        <taxon>Acanthomorphata</taxon>
        <taxon>Carangaria</taxon>
        <taxon>Pleuronectiformes</taxon>
        <taxon>Pleuronectoidei</taxon>
        <taxon>Scophthalmidae</taxon>
        <taxon>Scophthalmus</taxon>
    </lineage>
</organism>
<feature type="region of interest" description="Disordered" evidence="17">
    <location>
        <begin position="1086"/>
        <end position="1112"/>
    </location>
</feature>
<feature type="domain" description="FAS1" evidence="20">
    <location>
        <begin position="496"/>
        <end position="628"/>
    </location>
</feature>
<evidence type="ECO:0000256" key="12">
    <source>
        <dbReference type="ARBA" id="ARBA00023180"/>
    </source>
</evidence>
<dbReference type="PROSITE" id="PS50213">
    <property type="entry name" value="FAS1"/>
    <property type="match status" value="4"/>
</dbReference>
<dbReference type="GO" id="GO:0030130">
    <property type="term" value="C:clathrin coat of trans-Golgi network vesicle"/>
    <property type="evidence" value="ECO:0007669"/>
    <property type="project" value="TreeGrafter"/>
</dbReference>
<dbReference type="FunFam" id="2.30.180.10:FF:000004">
    <property type="entry name" value="periostin isoform X1"/>
    <property type="match status" value="1"/>
</dbReference>
<feature type="region of interest" description="Disordered" evidence="17">
    <location>
        <begin position="954"/>
        <end position="1020"/>
    </location>
</feature>
<dbReference type="Pfam" id="PF02469">
    <property type="entry name" value="Fasciclin"/>
    <property type="match status" value="4"/>
</dbReference>
<feature type="region of interest" description="Disordered" evidence="17">
    <location>
        <begin position="1916"/>
        <end position="1950"/>
    </location>
</feature>
<evidence type="ECO:0000256" key="13">
    <source>
        <dbReference type="ARBA" id="ARBA00058492"/>
    </source>
</evidence>
<protein>
    <recommendedName>
        <fullName evidence="15">Periostin</fullName>
    </recommendedName>
    <alternativeName>
        <fullName evidence="16">Osteoblast-specific factor 2</fullName>
    </alternativeName>
</protein>
<dbReference type="PROSITE" id="PS50031">
    <property type="entry name" value="EH"/>
    <property type="match status" value="1"/>
</dbReference>
<gene>
    <name evidence="22" type="ORF">SMAX5B_019920</name>
</gene>
<feature type="region of interest" description="Disordered" evidence="17">
    <location>
        <begin position="789"/>
        <end position="810"/>
    </location>
</feature>
<feature type="chain" id="PRO_5016123186" description="Periostin" evidence="18">
    <location>
        <begin position="23"/>
        <end position="2152"/>
    </location>
</feature>
<dbReference type="FunFam" id="2.30.180.10:FF:000001">
    <property type="entry name" value="periostin isoform X1"/>
    <property type="match status" value="1"/>
</dbReference>
<evidence type="ECO:0000256" key="2">
    <source>
        <dbReference type="ARBA" id="ARBA00004555"/>
    </source>
</evidence>
<dbReference type="Pfam" id="PF25999">
    <property type="entry name" value="SYNRG_C"/>
    <property type="match status" value="1"/>
</dbReference>
<evidence type="ECO:0000259" key="19">
    <source>
        <dbReference type="PROSITE" id="PS50031"/>
    </source>
</evidence>
<keyword evidence="11" id="KW-1015">Disulfide bond</keyword>
<feature type="region of interest" description="Disordered" evidence="17">
    <location>
        <begin position="1428"/>
        <end position="1457"/>
    </location>
</feature>
<feature type="region of interest" description="Disordered" evidence="17">
    <location>
        <begin position="1296"/>
        <end position="1342"/>
    </location>
</feature>
<keyword evidence="12" id="KW-0325">Glycoprotein</keyword>
<dbReference type="GO" id="GO:0008201">
    <property type="term" value="F:heparin binding"/>
    <property type="evidence" value="ECO:0007669"/>
    <property type="project" value="UniProtKB-KW"/>
</dbReference>
<dbReference type="Gene3D" id="2.30.180.10">
    <property type="entry name" value="FAS1 domain"/>
    <property type="match status" value="4"/>
</dbReference>
<feature type="domain" description="FAS1" evidence="20">
    <location>
        <begin position="234"/>
        <end position="365"/>
    </location>
</feature>
<evidence type="ECO:0000256" key="1">
    <source>
        <dbReference type="ARBA" id="ARBA00004498"/>
    </source>
</evidence>
<name>A0A2U9B437_SCOMX</name>
<feature type="compositionally biased region" description="Polar residues" evidence="17">
    <location>
        <begin position="1317"/>
        <end position="1330"/>
    </location>
</feature>
<feature type="compositionally biased region" description="Polar residues" evidence="17">
    <location>
        <begin position="1564"/>
        <end position="1599"/>
    </location>
</feature>
<evidence type="ECO:0000256" key="15">
    <source>
        <dbReference type="ARBA" id="ARBA00073137"/>
    </source>
</evidence>
<feature type="signal peptide" evidence="18">
    <location>
        <begin position="1"/>
        <end position="22"/>
    </location>
</feature>
<sequence length="2152" mass="232614">MKLLFVAAFALFVLSTIDQADSSAYDKIVAHSRIRARKEGPNVCALQQVMGTKKKYFSTCRNWYQGAICGKKAIVLYECCPGYMKLEGMRGCPAVAPIDHVYGTLGLVKATSTQNYADISKLRPEIEGSGSFTLFAPSNEAWEGLDETVRGALVSNVNIELYNALHYHMVNKRLLTKDLRNGQTVTSMYNDLGLHINHYSNGVVTVNCARVIYGNQVATNGVVHVIDRVISAVGNTIQDVIEVDDDLTTLSDVAHSAGLLEKLGQPGHYTLFAPTNEAFASLGTDALERLQSDKEAIQALMNFHLLDSVQCSEAILAGSSYETLEGNNIEIGCDGQSLTVNGVKMVRKKDIVTTNGVIHLIDRVLMPDSAKQVMELVGSSQSTFGDMVSELGFSASMRPEAEYTLLAPLNTAFNDEIMSMDQRLLRIILESHILKNKIVLGQLYNGQRLETIGGKLLRVFIYRTAVCIENSCLIRGSKEGSNGALHLMRTFLKPAEKTMYEILSENGSFKIFLSLMEAAGLTDVLKQEGDFTLFAPSDKAFAGLSESDFSLLKSDMNALRTILLYHMNNGIFIGGGLETGVTNLLKSLQGSNLRVLFANNTMQVNSVQVPESDIMATNGVIHFVNQVLYPGDIPVGSQDFLMLFKRLITYMQIKYISGFRYQEIPLTFLIPEVTKVTRLIEGQPTITKLTRVIEGQPTITKVTRVIEGTPAVTKVTRVIQSEPSITSVTRVVTGPQYSVNTGTTNIELEGGDFSEFDSEKLTKIIQESRRDISKLPKNSQVDFTVPRVARNQRTAASREPDRPNSGLTLPPAALVTADVTLPPVTTGFKMALRPGSGGGGSFMYPVGGGLGPPQGLVPMQQQQQQQQQGFPIVPVMQPNMQGMMGMNFGGQMTPGAMPMQGGMAIGMQNPGMQFLGQPQFMGMRPAGPQYTADMQKQMAEEHQKRLEQQQKMLEEDRKRRQFEEQKQKLRLLSSVKPKTGEKSRDDALEAIKGNLDGFSRDAKMHPTPSSQSKKPGPSLEEKLYSSYDLTADKTAQVSFKSRRSLAEMGPRAKVSAQFQSSTKARNWAAAQEDLGSVFATTELHEAPVSAPSVPPSAADSSSKTSSESGVGVYPQQEHIQPMLPAWAYNDSLVPEMFKKVLEFTMTPAGIDTAKLYPILMSSGLPREALGQIWASANRTTPGMLTKEELYTVLALIGVAQSGLPAMNVEILSQFPSPPVPNLPALAMAMAPVMPQHQQPMITQPPVSMAMPSPTPAVMAMTPAAPAQPPTNTNFIANFPPAQATKVDDDDFQDFQEAPKAGAKDPPFTEFQGESGGSFPTTTAQQHQNSAPAMLTPVSGSSSAPVTSSDKYAVFKQLSVDPPAEPTTHVSDIGDKYSVFRQLEQPADKKSVGEGFADFKSVSADDGFTDFKTADSISPLDPSEQAKIFQPAFPSPFPNSQSLQQLPPQQQQQPAVTLSQSKKPLNIADLDLFSSIAPSAPAPTETQPSTFPSMSVPPSLVLLPGGSKAPGGGTNDFGDFALFGSSSDATQTSAAGGAVAAPQDDFADFMAFGSSGGEPKGDSSVGVQGETTTQQRPQQNSDNVGVQGETTTQQRPQQNSDKYDVFKQLSLEGGLAYDDTKESGGGSFSSLKSDTEDFADFQSSKFCTALGASEKTLVDKVSAFKQGKEDSASVKSLDLPSIGGSSVGKDDSEDALSVQLDMKLSDMGGDLKHVMSDSSLDLPGLSAHQPPATEGDDLKFDPFGTSDLSTLASYDWSEREECLPSELRKSQGIEGASLPSLVPAQWKELTVGSAENISSGSVAKITTSFPTEDGSSMDDKFEPFADFGSGDHGGVVDDEDDFGDFASTVSEKSDSPTATAEMGSDGNQSEAPDEFGTFQGDKPKFGKSDFLKASTQAKVKSSEEMIKNELATFDLSVQGSHKRSHSLGEKEIGRSPPSPAPEHLFRDRSNTLSERPALPVIRDKYKDLTGEVEESERYAYEWQRCLESALEVITKANNTLNGISSSSVCTEVIQSAQGMEYLLGVVEVFRVTRRVELGIKATAVSSEKLQQLLKDVSRVWNNLMGFMSLAKLAPDESSLDFSSCILRHGIKNAKELACGVCLLNVDARSKAFNSETDNFKLLYGGHQYHASCANFWINCVEPKPPGLILPDLL</sequence>
<evidence type="ECO:0000313" key="23">
    <source>
        <dbReference type="Proteomes" id="UP000246464"/>
    </source>
</evidence>
<dbReference type="SUPFAM" id="SSF47473">
    <property type="entry name" value="EF-hand"/>
    <property type="match status" value="1"/>
</dbReference>
<evidence type="ECO:0000256" key="14">
    <source>
        <dbReference type="ARBA" id="ARBA00061757"/>
    </source>
</evidence>
<dbReference type="Gene3D" id="1.10.238.10">
    <property type="entry name" value="EF-hand"/>
    <property type="match status" value="1"/>
</dbReference>
<feature type="compositionally biased region" description="Basic and acidic residues" evidence="17">
    <location>
        <begin position="954"/>
        <end position="967"/>
    </location>
</feature>
<feature type="compositionally biased region" description="Basic and acidic residues" evidence="17">
    <location>
        <begin position="978"/>
        <end position="989"/>
    </location>
</feature>
<dbReference type="InterPro" id="IPR039656">
    <property type="entry name" value="SYNRG"/>
</dbReference>
<dbReference type="InterPro" id="IPR000782">
    <property type="entry name" value="FAS1_domain"/>
</dbReference>
<dbReference type="FunFam" id="2.30.180.10:FF:000002">
    <property type="entry name" value="periostin isoform X1"/>
    <property type="match status" value="1"/>
</dbReference>
<evidence type="ECO:0000256" key="9">
    <source>
        <dbReference type="ARBA" id="ARBA00022889"/>
    </source>
</evidence>
<evidence type="ECO:0000256" key="3">
    <source>
        <dbReference type="ARBA" id="ARBA00022479"/>
    </source>
</evidence>
<evidence type="ECO:0000313" key="22">
    <source>
        <dbReference type="EMBL" id="AWO98722.1"/>
    </source>
</evidence>
<dbReference type="FunFam" id="2.30.180.10:FF:000003">
    <property type="entry name" value="periostin isoform X1"/>
    <property type="match status" value="1"/>
</dbReference>
<dbReference type="InterPro" id="IPR011992">
    <property type="entry name" value="EF-hand-dom_pair"/>
</dbReference>
<evidence type="ECO:0000256" key="11">
    <source>
        <dbReference type="ARBA" id="ARBA00023157"/>
    </source>
</evidence>
<feature type="domain" description="FAS1" evidence="20">
    <location>
        <begin position="100"/>
        <end position="230"/>
    </location>
</feature>
<dbReference type="EMBL" id="CP026245">
    <property type="protein sequence ID" value="AWO98722.1"/>
    <property type="molecule type" value="Genomic_DNA"/>
</dbReference>
<feature type="compositionally biased region" description="Polar residues" evidence="17">
    <location>
        <begin position="1846"/>
        <end position="1857"/>
    </location>
</feature>
<evidence type="ECO:0000259" key="21">
    <source>
        <dbReference type="PROSITE" id="PS51041"/>
    </source>
</evidence>
<dbReference type="PANTHER" id="PTHR15463">
    <property type="entry name" value="AP1 GAMMA SUBUNIT BINDING PROTEIN 1"/>
    <property type="match status" value="1"/>
</dbReference>
<accession>A0A2U9B437</accession>
<keyword evidence="9" id="KW-0130">Cell adhesion</keyword>
<evidence type="ECO:0000256" key="10">
    <source>
        <dbReference type="ARBA" id="ARBA00023034"/>
    </source>
</evidence>
<dbReference type="GO" id="GO:0007155">
    <property type="term" value="P:cell adhesion"/>
    <property type="evidence" value="ECO:0007669"/>
    <property type="project" value="UniProtKB-KW"/>
</dbReference>
<evidence type="ECO:0000256" key="4">
    <source>
        <dbReference type="ARBA" id="ARBA00022525"/>
    </source>
</evidence>
<keyword evidence="3" id="KW-0301">Gamma-carboxyglutamic acid</keyword>
<evidence type="ECO:0000256" key="5">
    <source>
        <dbReference type="ARBA" id="ARBA00022530"/>
    </source>
</evidence>
<keyword evidence="8" id="KW-0677">Repeat</keyword>
<feature type="region of interest" description="Disordered" evidence="17">
    <location>
        <begin position="1548"/>
        <end position="1601"/>
    </location>
</feature>
<keyword evidence="23" id="KW-1185">Reference proteome</keyword>
<evidence type="ECO:0000256" key="7">
    <source>
        <dbReference type="ARBA" id="ARBA00022729"/>
    </source>
</evidence>
<evidence type="ECO:0000256" key="6">
    <source>
        <dbReference type="ARBA" id="ARBA00022674"/>
    </source>
</evidence>
<comment type="subunit">
    <text evidence="14">Homodimer. Interacts with BMP1 and fibronectin.</text>
</comment>
<dbReference type="InterPro" id="IPR011489">
    <property type="entry name" value="EMI_domain"/>
</dbReference>
<dbReference type="STRING" id="52904.ENSSMAP00000006745"/>
<dbReference type="InterPro" id="IPR036378">
    <property type="entry name" value="FAS1_dom_sf"/>
</dbReference>
<evidence type="ECO:0000256" key="18">
    <source>
        <dbReference type="SAM" id="SignalP"/>
    </source>
</evidence>
<dbReference type="CDD" id="cd00052">
    <property type="entry name" value="EH"/>
    <property type="match status" value="1"/>
</dbReference>
<feature type="compositionally biased region" description="Low complexity" evidence="17">
    <location>
        <begin position="1086"/>
        <end position="1108"/>
    </location>
</feature>
<keyword evidence="10" id="KW-0333">Golgi apparatus</keyword>
<reference evidence="22 23" key="1">
    <citation type="submission" date="2017-12" db="EMBL/GenBank/DDBJ databases">
        <title>Integrating genomic resources of turbot (Scophthalmus maximus) in depth evaluation of genetic and physical mapping variation across individuals.</title>
        <authorList>
            <person name="Martinez P."/>
        </authorList>
    </citation>
    <scope>NUCLEOTIDE SEQUENCE [LARGE SCALE GENOMIC DNA]</scope>
</reference>
<comment type="function">
    <text evidence="13">Induces cell attachment and spreading and plays a role in cell adhesion. Enhances incorporation of BMP1 in the fibronectin matrix of connective tissues, and subsequent proteolytic activation of lysyl oxidase LOX.</text>
</comment>
<feature type="domain" description="EMI" evidence="21">
    <location>
        <begin position="40"/>
        <end position="94"/>
    </location>
</feature>
<evidence type="ECO:0000256" key="17">
    <source>
        <dbReference type="SAM" id="MobiDB-lite"/>
    </source>
</evidence>
<dbReference type="SUPFAM" id="SSF82153">
    <property type="entry name" value="FAS1 domain"/>
    <property type="match status" value="4"/>
</dbReference>
<comment type="subcellular location">
    <subcellularLocation>
        <location evidence="2">Golgi apparatus</location>
    </subcellularLocation>
    <subcellularLocation>
        <location evidence="1">Secreted</location>
        <location evidence="1">Extracellular space</location>
        <location evidence="1">Extracellular matrix</location>
    </subcellularLocation>
</comment>
<feature type="compositionally biased region" description="Polar residues" evidence="17">
    <location>
        <begin position="1483"/>
        <end position="1492"/>
    </location>
</feature>
<dbReference type="SMART" id="SM00554">
    <property type="entry name" value="FAS1"/>
    <property type="match status" value="4"/>
</dbReference>
<feature type="domain" description="FAS1" evidence="20">
    <location>
        <begin position="368"/>
        <end position="492"/>
    </location>
</feature>
<feature type="region of interest" description="Disordered" evidence="17">
    <location>
        <begin position="1477"/>
        <end position="1496"/>
    </location>
</feature>
<dbReference type="PANTHER" id="PTHR15463:SF2">
    <property type="entry name" value="SYNERGIN GAMMA"/>
    <property type="match status" value="1"/>
</dbReference>
<keyword evidence="4" id="KW-0964">Secreted</keyword>
<evidence type="ECO:0000256" key="8">
    <source>
        <dbReference type="ARBA" id="ARBA00022737"/>
    </source>
</evidence>
<dbReference type="InterPro" id="IPR059024">
    <property type="entry name" value="SYNRG_C"/>
</dbReference>
<proteinExistence type="predicted"/>
<dbReference type="PROSITE" id="PS51041">
    <property type="entry name" value="EMI"/>
    <property type="match status" value="1"/>
</dbReference>
<feature type="domain" description="EH" evidence="19">
    <location>
        <begin position="1129"/>
        <end position="1220"/>
    </location>
</feature>
<dbReference type="Pfam" id="PF12763">
    <property type="entry name" value="EH"/>
    <property type="match status" value="1"/>
</dbReference>
<keyword evidence="6" id="KW-0358">Heparin-binding</keyword>